<feature type="domain" description="Amidohydrolase-related" evidence="2">
    <location>
        <begin position="143"/>
        <end position="336"/>
    </location>
</feature>
<accession>A0A2S7KSZ8</accession>
<dbReference type="PANTHER" id="PTHR21240:SF28">
    <property type="entry name" value="ISO-OROTATE DECARBOXYLASE (EUROFUNG)"/>
    <property type="match status" value="1"/>
</dbReference>
<keyword evidence="1" id="KW-0456">Lyase</keyword>
<evidence type="ECO:0000256" key="1">
    <source>
        <dbReference type="ARBA" id="ARBA00023239"/>
    </source>
</evidence>
<dbReference type="PROSITE" id="PS51257">
    <property type="entry name" value="PROKAR_LIPOPROTEIN"/>
    <property type="match status" value="1"/>
</dbReference>
<dbReference type="CDD" id="cd01292">
    <property type="entry name" value="metallo-dependent_hydrolases"/>
    <property type="match status" value="1"/>
</dbReference>
<dbReference type="PANTHER" id="PTHR21240">
    <property type="entry name" value="2-AMINO-3-CARBOXYLMUCONATE-6-SEMIALDEHYDE DECARBOXYLASE"/>
    <property type="match status" value="1"/>
</dbReference>
<dbReference type="InterPro" id="IPR032465">
    <property type="entry name" value="ACMSD"/>
</dbReference>
<evidence type="ECO:0000313" key="3">
    <source>
        <dbReference type="EMBL" id="PQB05750.1"/>
    </source>
</evidence>
<protein>
    <recommendedName>
        <fullName evidence="2">Amidohydrolase-related domain-containing protein</fullName>
    </recommendedName>
</protein>
<keyword evidence="4" id="KW-1185">Reference proteome</keyword>
<name>A0A2S7KSZ8_9FLAO</name>
<evidence type="ECO:0000313" key="4">
    <source>
        <dbReference type="Proteomes" id="UP000239800"/>
    </source>
</evidence>
<dbReference type="GO" id="GO:0019748">
    <property type="term" value="P:secondary metabolic process"/>
    <property type="evidence" value="ECO:0007669"/>
    <property type="project" value="TreeGrafter"/>
</dbReference>
<comment type="caution">
    <text evidence="3">The sequence shown here is derived from an EMBL/GenBank/DDBJ whole genome shotgun (WGS) entry which is preliminary data.</text>
</comment>
<dbReference type="InterPro" id="IPR032466">
    <property type="entry name" value="Metal_Hydrolase"/>
</dbReference>
<proteinExistence type="predicted"/>
<dbReference type="OrthoDB" id="5450317at2"/>
<reference evidence="3 4" key="1">
    <citation type="submission" date="2016-11" db="EMBL/GenBank/DDBJ databases">
        <title>Trade-off between light-utilization and light-protection in marine flavobacteria.</title>
        <authorList>
            <person name="Kumagai Y."/>
        </authorList>
    </citation>
    <scope>NUCLEOTIDE SEQUENCE [LARGE SCALE GENOMIC DNA]</scope>
    <source>
        <strain evidence="3 4">NBRC 107741</strain>
    </source>
</reference>
<evidence type="ECO:0000259" key="2">
    <source>
        <dbReference type="Pfam" id="PF04909"/>
    </source>
</evidence>
<dbReference type="GO" id="GO:0016787">
    <property type="term" value="F:hydrolase activity"/>
    <property type="evidence" value="ECO:0007669"/>
    <property type="project" value="InterPro"/>
</dbReference>
<sequence>MRLIFTFFIFSLLSGCNSNRESKVTHEKALKYEGPIIDMHIHSAENEEFTIDTLGFCLPITSIIQHFDPKDDYLEIWNNKLHDPECDDPIWSPSSYENFIERLTYQLDKHNITAVTSGPPLAVENMYNRIGDRIIKSCQFRIGRDNITTDSLRILVNKNGFRVLGEISNQYEGIAPSDPRMEPYYAVAEELDIPIAIHLGSGLPGHFYFEPGLTPRLSNPLELEPIIRKFPKLRISIMHYGEPYIDELISMMVNYPQLYADIGGMQVFYPREYFYEYHLKKMVSAGLGKRIMFGTDMIIWPEIIDRAVKVIDEAPFLSMKQKDDIFYNNAARFLRLEEKKK</sequence>
<dbReference type="Gene3D" id="3.20.20.140">
    <property type="entry name" value="Metal-dependent hydrolases"/>
    <property type="match status" value="1"/>
</dbReference>
<organism evidence="3 4">
    <name type="scientific">Aureitalea marina</name>
    <dbReference type="NCBI Taxonomy" id="930804"/>
    <lineage>
        <taxon>Bacteria</taxon>
        <taxon>Pseudomonadati</taxon>
        <taxon>Bacteroidota</taxon>
        <taxon>Flavobacteriia</taxon>
        <taxon>Flavobacteriales</taxon>
        <taxon>Flavobacteriaceae</taxon>
        <taxon>Aureitalea</taxon>
    </lineage>
</organism>
<dbReference type="RefSeq" id="WP_104813700.1">
    <property type="nucleotide sequence ID" value="NZ_MQUB01000001.1"/>
</dbReference>
<dbReference type="Proteomes" id="UP000239800">
    <property type="component" value="Unassembled WGS sequence"/>
</dbReference>
<dbReference type="InterPro" id="IPR006680">
    <property type="entry name" value="Amidohydro-rel"/>
</dbReference>
<dbReference type="SUPFAM" id="SSF51556">
    <property type="entry name" value="Metallo-dependent hydrolases"/>
    <property type="match status" value="1"/>
</dbReference>
<gene>
    <name evidence="3" type="ORF">BST85_13255</name>
</gene>
<dbReference type="EMBL" id="MQUB01000001">
    <property type="protein sequence ID" value="PQB05750.1"/>
    <property type="molecule type" value="Genomic_DNA"/>
</dbReference>
<dbReference type="GO" id="GO:0005737">
    <property type="term" value="C:cytoplasm"/>
    <property type="evidence" value="ECO:0007669"/>
    <property type="project" value="TreeGrafter"/>
</dbReference>
<dbReference type="Pfam" id="PF04909">
    <property type="entry name" value="Amidohydro_2"/>
    <property type="match status" value="1"/>
</dbReference>
<dbReference type="AlphaFoldDB" id="A0A2S7KSZ8"/>
<dbReference type="GO" id="GO:0016831">
    <property type="term" value="F:carboxy-lyase activity"/>
    <property type="evidence" value="ECO:0007669"/>
    <property type="project" value="InterPro"/>
</dbReference>